<feature type="region of interest" description="Disordered" evidence="1">
    <location>
        <begin position="145"/>
        <end position="179"/>
    </location>
</feature>
<organism evidence="2 3">
    <name type="scientific">Penicillium camemberti (strain FM 013)</name>
    <dbReference type="NCBI Taxonomy" id="1429867"/>
    <lineage>
        <taxon>Eukaryota</taxon>
        <taxon>Fungi</taxon>
        <taxon>Dikarya</taxon>
        <taxon>Ascomycota</taxon>
        <taxon>Pezizomycotina</taxon>
        <taxon>Eurotiomycetes</taxon>
        <taxon>Eurotiomycetidae</taxon>
        <taxon>Eurotiales</taxon>
        <taxon>Aspergillaceae</taxon>
        <taxon>Penicillium</taxon>
    </lineage>
</organism>
<dbReference type="EMBL" id="HG793299">
    <property type="protein sequence ID" value="CRL31382.1"/>
    <property type="molecule type" value="Genomic_DNA"/>
</dbReference>
<accession>A0A0G4PY40</accession>
<evidence type="ECO:0000256" key="1">
    <source>
        <dbReference type="SAM" id="MobiDB-lite"/>
    </source>
</evidence>
<gene>
    <name evidence="2" type="ORF">PCAMFM013_S169g000002</name>
</gene>
<proteinExistence type="predicted"/>
<sequence length="179" mass="20414">MVETKIRNGINHINKLNFLEVYPLTRIEAFKSETIKNSFLAAGLVLFRPDRVILKLNIRLRTLTPLASRGSDLSRNFTLKTLFTQKDLYRQALSIKALLPQEIKELRAANKKQKQKRTRSRRQIPAEEGLLVQEASALIMQQQEAIEAPPPSPGMPRESTIQPRTRPPPGVWNIQIARA</sequence>
<evidence type="ECO:0000313" key="3">
    <source>
        <dbReference type="Proteomes" id="UP000053732"/>
    </source>
</evidence>
<reference evidence="2 3" key="1">
    <citation type="journal article" date="2014" name="Nat. Commun.">
        <title>Multiple recent horizontal transfers of a large genomic region in cheese making fungi.</title>
        <authorList>
            <person name="Cheeseman K."/>
            <person name="Ropars J."/>
            <person name="Renault P."/>
            <person name="Dupont J."/>
            <person name="Gouzy J."/>
            <person name="Branca A."/>
            <person name="Abraham A.L."/>
            <person name="Ceppi M."/>
            <person name="Conseiller E."/>
            <person name="Debuchy R."/>
            <person name="Malagnac F."/>
            <person name="Goarin A."/>
            <person name="Silar P."/>
            <person name="Lacoste S."/>
            <person name="Sallet E."/>
            <person name="Bensimon A."/>
            <person name="Giraud T."/>
            <person name="Brygoo Y."/>
        </authorList>
    </citation>
    <scope>NUCLEOTIDE SEQUENCE [LARGE SCALE GENOMIC DNA]</scope>
    <source>
        <strain evidence="3">FM 013</strain>
    </source>
</reference>
<protein>
    <submittedName>
        <fullName evidence="2">Str. FM013</fullName>
    </submittedName>
</protein>
<dbReference type="STRING" id="1429867.A0A0G4PY40"/>
<dbReference type="AlphaFoldDB" id="A0A0G4PY40"/>
<name>A0A0G4PY40_PENC3</name>
<dbReference type="Proteomes" id="UP000053732">
    <property type="component" value="Unassembled WGS sequence"/>
</dbReference>
<keyword evidence="3" id="KW-1185">Reference proteome</keyword>
<evidence type="ECO:0000313" key="2">
    <source>
        <dbReference type="EMBL" id="CRL31382.1"/>
    </source>
</evidence>